<gene>
    <name evidence="2" type="ORF">CCAP1982_LOCUS3711</name>
</gene>
<feature type="compositionally biased region" description="Acidic residues" evidence="1">
    <location>
        <begin position="50"/>
        <end position="68"/>
    </location>
</feature>
<dbReference type="EMBL" id="CAJHJT010000001">
    <property type="protein sequence ID" value="CAD6994980.1"/>
    <property type="molecule type" value="Genomic_DNA"/>
</dbReference>
<evidence type="ECO:0000256" key="1">
    <source>
        <dbReference type="SAM" id="MobiDB-lite"/>
    </source>
</evidence>
<dbReference type="Proteomes" id="UP000606786">
    <property type="component" value="Unassembled WGS sequence"/>
</dbReference>
<feature type="region of interest" description="Disordered" evidence="1">
    <location>
        <begin position="40"/>
        <end position="84"/>
    </location>
</feature>
<organism evidence="2 3">
    <name type="scientific">Ceratitis capitata</name>
    <name type="common">Mediterranean fruit fly</name>
    <name type="synonym">Tephritis capitata</name>
    <dbReference type="NCBI Taxonomy" id="7213"/>
    <lineage>
        <taxon>Eukaryota</taxon>
        <taxon>Metazoa</taxon>
        <taxon>Ecdysozoa</taxon>
        <taxon>Arthropoda</taxon>
        <taxon>Hexapoda</taxon>
        <taxon>Insecta</taxon>
        <taxon>Pterygota</taxon>
        <taxon>Neoptera</taxon>
        <taxon>Endopterygota</taxon>
        <taxon>Diptera</taxon>
        <taxon>Brachycera</taxon>
        <taxon>Muscomorpha</taxon>
        <taxon>Tephritoidea</taxon>
        <taxon>Tephritidae</taxon>
        <taxon>Ceratitis</taxon>
        <taxon>Ceratitis</taxon>
    </lineage>
</organism>
<feature type="compositionally biased region" description="Basic and acidic residues" evidence="1">
    <location>
        <begin position="75"/>
        <end position="84"/>
    </location>
</feature>
<dbReference type="AlphaFoldDB" id="A0A811U909"/>
<accession>A0A811U909</accession>
<evidence type="ECO:0000313" key="3">
    <source>
        <dbReference type="Proteomes" id="UP000606786"/>
    </source>
</evidence>
<evidence type="ECO:0000313" key="2">
    <source>
        <dbReference type="EMBL" id="CAD6994980.1"/>
    </source>
</evidence>
<reference evidence="2" key="1">
    <citation type="submission" date="2020-11" db="EMBL/GenBank/DDBJ databases">
        <authorList>
            <person name="Whitehead M."/>
        </authorList>
    </citation>
    <scope>NUCLEOTIDE SEQUENCE</scope>
    <source>
        <strain evidence="2">EGII</strain>
    </source>
</reference>
<name>A0A811U909_CERCA</name>
<sequence length="84" mass="9310">MCIKLYCLMSHCAALQAESKLLTTLPTLMWILRTTKGKINAKAKSGNCSDGDDDDDDDDDDEAGDDDAERQMTTTDERRRDGHG</sequence>
<keyword evidence="3" id="KW-1185">Reference proteome</keyword>
<proteinExistence type="predicted"/>
<protein>
    <submittedName>
        <fullName evidence="2">(Mediterranean fruit fly) hypothetical protein</fullName>
    </submittedName>
</protein>
<comment type="caution">
    <text evidence="2">The sequence shown here is derived from an EMBL/GenBank/DDBJ whole genome shotgun (WGS) entry which is preliminary data.</text>
</comment>